<name>A0A8S1Q5Q1_9CILI</name>
<dbReference type="EMBL" id="CAJJDN010000095">
    <property type="protein sequence ID" value="CAD8110010.1"/>
    <property type="molecule type" value="Genomic_DNA"/>
</dbReference>
<reference evidence="1" key="1">
    <citation type="submission" date="2021-01" db="EMBL/GenBank/DDBJ databases">
        <authorList>
            <consortium name="Genoscope - CEA"/>
            <person name="William W."/>
        </authorList>
    </citation>
    <scope>NUCLEOTIDE SEQUENCE</scope>
</reference>
<organism evidence="1 2">
    <name type="scientific">Paramecium sonneborni</name>
    <dbReference type="NCBI Taxonomy" id="65129"/>
    <lineage>
        <taxon>Eukaryota</taxon>
        <taxon>Sar</taxon>
        <taxon>Alveolata</taxon>
        <taxon>Ciliophora</taxon>
        <taxon>Intramacronucleata</taxon>
        <taxon>Oligohymenophorea</taxon>
        <taxon>Peniculida</taxon>
        <taxon>Parameciidae</taxon>
        <taxon>Paramecium</taxon>
    </lineage>
</organism>
<dbReference type="Proteomes" id="UP000692954">
    <property type="component" value="Unassembled WGS sequence"/>
</dbReference>
<comment type="caution">
    <text evidence="1">The sequence shown here is derived from an EMBL/GenBank/DDBJ whole genome shotgun (WGS) entry which is preliminary data.</text>
</comment>
<dbReference type="AlphaFoldDB" id="A0A8S1Q5Q1"/>
<protein>
    <submittedName>
        <fullName evidence="1">Uncharacterized protein</fullName>
    </submittedName>
</protein>
<evidence type="ECO:0000313" key="1">
    <source>
        <dbReference type="EMBL" id="CAD8110010.1"/>
    </source>
</evidence>
<gene>
    <name evidence="1" type="ORF">PSON_ATCC_30995.1.T0950002</name>
</gene>
<evidence type="ECO:0000313" key="2">
    <source>
        <dbReference type="Proteomes" id="UP000692954"/>
    </source>
</evidence>
<proteinExistence type="predicted"/>
<keyword evidence="2" id="KW-1185">Reference proteome</keyword>
<accession>A0A8S1Q5Q1</accession>
<sequence>MRGKLYNTTYDDNKNPKFIIQMGEFLINLKKKSFLLDGQGIVYQGKSNQLKNKGELKRGVYFQKIPQYQNKPQYKSYSVEPRRIKILEIVDGQAIRKK</sequence>